<evidence type="ECO:0000313" key="7">
    <source>
        <dbReference type="EMBL" id="MER0128344.1"/>
    </source>
</evidence>
<evidence type="ECO:0000256" key="4">
    <source>
        <dbReference type="ARBA" id="ARBA00022840"/>
    </source>
</evidence>
<dbReference type="SUPFAM" id="SSF56059">
    <property type="entry name" value="Glutathione synthetase ATP-binding domain-like"/>
    <property type="match status" value="1"/>
</dbReference>
<reference evidence="7 8" key="1">
    <citation type="submission" date="2024-06" db="EMBL/GenBank/DDBJ databases">
        <title>Fanconibacter daqui strain Q02 whole shotgun sequencing project.</title>
        <authorList>
            <person name="Rodrigues J.W.A."/>
            <person name="Viana L.C."/>
            <person name="Vieira E.C."/>
            <person name="Souza F.O.L."/>
            <person name="Alegria O.C."/>
            <person name="Patroca S."/>
            <person name="Cruz A.C.R."/>
            <person name="Nunes A.R.C."/>
        </authorList>
    </citation>
    <scope>NUCLEOTIDE SEQUENCE [LARGE SCALE GENOMIC DNA]</scope>
    <source>
        <strain evidence="7 8">Q02</strain>
    </source>
</reference>
<comment type="caution">
    <text evidence="7">The sequence shown here is derived from an EMBL/GenBank/DDBJ whole genome shotgun (WGS) entry which is preliminary data.</text>
</comment>
<evidence type="ECO:0000256" key="5">
    <source>
        <dbReference type="ARBA" id="ARBA00022842"/>
    </source>
</evidence>
<protein>
    <submittedName>
        <fullName evidence="7">Glutathionylspermidine synthase family protein</fullName>
    </submittedName>
</protein>
<accession>A0ABV1PU14</accession>
<keyword evidence="1" id="KW-0436">Ligase</keyword>
<keyword evidence="2" id="KW-0479">Metal-binding</keyword>
<dbReference type="RefSeq" id="WP_349951838.1">
    <property type="nucleotide sequence ID" value="NZ_JBEHGX010000066.1"/>
</dbReference>
<evidence type="ECO:0000313" key="8">
    <source>
        <dbReference type="Proteomes" id="UP001447374"/>
    </source>
</evidence>
<dbReference type="Pfam" id="PF03738">
    <property type="entry name" value="GSP_synth"/>
    <property type="match status" value="1"/>
</dbReference>
<organism evidence="7 8">
    <name type="scientific">Franconibacter daqui</name>
    <dbReference type="NCBI Taxonomy" id="2047724"/>
    <lineage>
        <taxon>Bacteria</taxon>
        <taxon>Pseudomonadati</taxon>
        <taxon>Pseudomonadota</taxon>
        <taxon>Gammaproteobacteria</taxon>
        <taxon>Enterobacterales</taxon>
        <taxon>Enterobacteriaceae</taxon>
        <taxon>Franconibacter</taxon>
    </lineage>
</organism>
<keyword evidence="5" id="KW-0460">Magnesium</keyword>
<keyword evidence="4" id="KW-0067">ATP-binding</keyword>
<evidence type="ECO:0000259" key="6">
    <source>
        <dbReference type="Pfam" id="PF03738"/>
    </source>
</evidence>
<keyword evidence="8" id="KW-1185">Reference proteome</keyword>
<dbReference type="Gene3D" id="3.30.1490.330">
    <property type="match status" value="1"/>
</dbReference>
<name>A0ABV1PU14_9ENTR</name>
<evidence type="ECO:0000256" key="1">
    <source>
        <dbReference type="ARBA" id="ARBA00022598"/>
    </source>
</evidence>
<feature type="non-terminal residue" evidence="7">
    <location>
        <position position="1"/>
    </location>
</feature>
<gene>
    <name evidence="7" type="ORF">ABQG75_21860</name>
</gene>
<evidence type="ECO:0000256" key="3">
    <source>
        <dbReference type="ARBA" id="ARBA00022741"/>
    </source>
</evidence>
<dbReference type="EMBL" id="JBEHGX010000066">
    <property type="protein sequence ID" value="MER0128344.1"/>
    <property type="molecule type" value="Genomic_DNA"/>
</dbReference>
<feature type="domain" description="Glutathionylspermidine synthase pre-ATP-grasp-like" evidence="6">
    <location>
        <begin position="1"/>
        <end position="112"/>
    </location>
</feature>
<keyword evidence="3" id="KW-0547">Nucleotide-binding</keyword>
<sequence>PNHPLLVESHTYNPQQALSGKWVKKPILAREGANIRVLQDGHDQGAASGSFYFDDYDKYGYVVQKWVDTPLFSGQLPTLGLWMVGHQCAGMSIREDCYDIIGNDAHFAAHYFVE</sequence>
<dbReference type="Proteomes" id="UP001447374">
    <property type="component" value="Unassembled WGS sequence"/>
</dbReference>
<proteinExistence type="predicted"/>
<evidence type="ECO:0000256" key="2">
    <source>
        <dbReference type="ARBA" id="ARBA00022723"/>
    </source>
</evidence>
<dbReference type="InterPro" id="IPR005494">
    <property type="entry name" value="GSPS_pre-ATP-grasp-like_dom"/>
</dbReference>